<feature type="transmembrane region" description="Helical" evidence="3">
    <location>
        <begin position="400"/>
        <end position="423"/>
    </location>
</feature>
<gene>
    <name evidence="5" type="ORF">J0911_15045</name>
</gene>
<keyword evidence="3" id="KW-1133">Transmembrane helix</keyword>
<proteinExistence type="inferred from homology"/>
<evidence type="ECO:0000313" key="5">
    <source>
        <dbReference type="EMBL" id="MBO0610348.1"/>
    </source>
</evidence>
<comment type="caution">
    <text evidence="5">The sequence shown here is derived from an EMBL/GenBank/DDBJ whole genome shotgun (WGS) entry which is preliminary data.</text>
</comment>
<reference evidence="6" key="1">
    <citation type="submission" date="2023-07" db="EMBL/GenBank/DDBJ databases">
        <title>Myceligenerans salitolerans sp. nov., a halotolerant actinomycete isolated from a salt lake in Xinjiang, China.</title>
        <authorList>
            <person name="Guan T."/>
        </authorList>
    </citation>
    <scope>NUCLEOTIDE SEQUENCE [LARGE SCALE GENOMIC DNA]</scope>
    <source>
        <strain evidence="6">XHU 5031</strain>
    </source>
</reference>
<evidence type="ECO:0000256" key="1">
    <source>
        <dbReference type="ARBA" id="ARBA00023026"/>
    </source>
</evidence>
<organism evidence="5 6">
    <name type="scientific">Myceligenerans salitolerans</name>
    <dbReference type="NCBI Taxonomy" id="1230528"/>
    <lineage>
        <taxon>Bacteria</taxon>
        <taxon>Bacillati</taxon>
        <taxon>Actinomycetota</taxon>
        <taxon>Actinomycetes</taxon>
        <taxon>Micrococcales</taxon>
        <taxon>Promicromonosporaceae</taxon>
        <taxon>Myceligenerans</taxon>
    </lineage>
</organism>
<evidence type="ECO:0000313" key="6">
    <source>
        <dbReference type="Proteomes" id="UP000664617"/>
    </source>
</evidence>
<dbReference type="EMBL" id="JAFMPK010000047">
    <property type="protein sequence ID" value="MBO0610348.1"/>
    <property type="molecule type" value="Genomic_DNA"/>
</dbReference>
<dbReference type="InterPro" id="IPR010567">
    <property type="entry name" value="OrfX2/OrfX3/P47"/>
</dbReference>
<evidence type="ECO:0000256" key="2">
    <source>
        <dbReference type="ARBA" id="ARBA00035010"/>
    </source>
</evidence>
<protein>
    <submittedName>
        <fullName evidence="5">TULIP family P47-like protein</fullName>
    </submittedName>
</protein>
<sequence length="509" mass="54323">MPTTRPATPPRYQETLPEVFVPRAAISPALLAAEAGTLGWDVVHALRLPEANATLAASERWPTSFDHEVQEGWRIAGEFHAWQLVRGGSNSILFLRAPLATASMSLPNVPDLSFTGGWVTVSVKLNYLPQPPAPAETAHRAPPDRDGGERQYLTARTTSANPDDPPAVVQAVDYGNGTPTDLQKATFRAAIGRWFCTHLDLLTYVFCALDLNARSAQGDFQWLRPTWTGYAYANGPTDETSCFGVLTMTSGNDPGGRINQLTPAAVPPGCTAATLISQETFLEHLMIPGLTRALPGTAVPDFVLDSGTVRATRQLALDPVESGGITYHPVLDDLRLQVVGDELQLRTLVRTQVVPGVTAFVEACDWYRITLVTRHDGGRTLSFTRSRPPRRRDYTETERWVEITKAIITVVAAIAMVVAGIVIPGAGAAIVAVLVIGLVAGIAAATPDLIALVAGGAAADALPSIGDLLTQSTVDIHWPESSGLHLLSAELNGSLQLGGTLVPIREARP</sequence>
<keyword evidence="3" id="KW-0812">Transmembrane</keyword>
<feature type="domain" description="Protein OrfX2/OrfX3/P47" evidence="4">
    <location>
        <begin position="37"/>
        <end position="499"/>
    </location>
</feature>
<evidence type="ECO:0000256" key="3">
    <source>
        <dbReference type="SAM" id="Phobius"/>
    </source>
</evidence>
<accession>A0ABS3ID44</accession>
<comment type="similarity">
    <text evidence="2">Belongs to the TULIP P47 family.</text>
</comment>
<dbReference type="Pfam" id="PF06597">
    <property type="entry name" value="Clostridium_P47"/>
    <property type="match status" value="1"/>
</dbReference>
<dbReference type="RefSeq" id="WP_207276293.1">
    <property type="nucleotide sequence ID" value="NZ_JAFMPK010000047.1"/>
</dbReference>
<feature type="transmembrane region" description="Helical" evidence="3">
    <location>
        <begin position="429"/>
        <end position="454"/>
    </location>
</feature>
<keyword evidence="3" id="KW-0472">Membrane</keyword>
<evidence type="ECO:0000259" key="4">
    <source>
        <dbReference type="Pfam" id="PF06597"/>
    </source>
</evidence>
<keyword evidence="6" id="KW-1185">Reference proteome</keyword>
<keyword evidence="1" id="KW-0843">Virulence</keyword>
<dbReference type="Proteomes" id="UP000664617">
    <property type="component" value="Unassembled WGS sequence"/>
</dbReference>
<name>A0ABS3ID44_9MICO</name>